<proteinExistence type="predicted"/>
<dbReference type="CDD" id="cd00118">
    <property type="entry name" value="LysM"/>
    <property type="match status" value="1"/>
</dbReference>
<evidence type="ECO:0000259" key="1">
    <source>
        <dbReference type="PROSITE" id="PS51782"/>
    </source>
</evidence>
<dbReference type="InterPro" id="IPR036779">
    <property type="entry name" value="LysM_dom_sf"/>
</dbReference>
<dbReference type="Gene3D" id="3.10.350.10">
    <property type="entry name" value="LysM domain"/>
    <property type="match status" value="1"/>
</dbReference>
<dbReference type="SMART" id="SM00257">
    <property type="entry name" value="LysM"/>
    <property type="match status" value="1"/>
</dbReference>
<accession>A0A6J4LRS5</accession>
<name>A0A6J4LRS5_9ACTN</name>
<protein>
    <recommendedName>
        <fullName evidence="1">LysM domain-containing protein</fullName>
    </recommendedName>
</protein>
<gene>
    <name evidence="2" type="ORF">AVDCRST_MAG07-2215</name>
</gene>
<dbReference type="PROSITE" id="PS51782">
    <property type="entry name" value="LYSM"/>
    <property type="match status" value="1"/>
</dbReference>
<dbReference type="InterPro" id="IPR018392">
    <property type="entry name" value="LysM"/>
</dbReference>
<reference evidence="2" key="1">
    <citation type="submission" date="2020-02" db="EMBL/GenBank/DDBJ databases">
        <authorList>
            <person name="Meier V. D."/>
        </authorList>
    </citation>
    <scope>NUCLEOTIDE SEQUENCE</scope>
    <source>
        <strain evidence="2">AVDCRST_MAG07</strain>
    </source>
</reference>
<dbReference type="AlphaFoldDB" id="A0A6J4LRS5"/>
<dbReference type="Pfam" id="PF01476">
    <property type="entry name" value="LysM"/>
    <property type="match status" value="1"/>
</dbReference>
<feature type="domain" description="LysM" evidence="1">
    <location>
        <begin position="59"/>
        <end position="108"/>
    </location>
</feature>
<dbReference type="SUPFAM" id="SSF54106">
    <property type="entry name" value="LysM domain"/>
    <property type="match status" value="1"/>
</dbReference>
<evidence type="ECO:0000313" key="2">
    <source>
        <dbReference type="EMBL" id="CAA9339141.1"/>
    </source>
</evidence>
<dbReference type="EMBL" id="CADCUB010000111">
    <property type="protein sequence ID" value="CAA9339141.1"/>
    <property type="molecule type" value="Genomic_DNA"/>
</dbReference>
<organism evidence="2">
    <name type="scientific">uncultured Frankineae bacterium</name>
    <dbReference type="NCBI Taxonomy" id="437475"/>
    <lineage>
        <taxon>Bacteria</taxon>
        <taxon>Bacillati</taxon>
        <taxon>Actinomycetota</taxon>
        <taxon>Actinomycetes</taxon>
        <taxon>Frankiales</taxon>
        <taxon>environmental samples</taxon>
    </lineage>
</organism>
<sequence>MSASTASQHSTTGSHTRLTRRGRVLLLAALVAVLFGAFSLGRSASQAAPPSAAVVAEHERVTVQAGDSLWTLAQQVAPDHDPRDVVAAIREMNDLASADLHVGQQLVLPLVA</sequence>